<evidence type="ECO:0000313" key="3">
    <source>
        <dbReference type="Proteomes" id="UP001054837"/>
    </source>
</evidence>
<dbReference type="Proteomes" id="UP001054837">
    <property type="component" value="Unassembled WGS sequence"/>
</dbReference>
<evidence type="ECO:0000313" key="2">
    <source>
        <dbReference type="EMBL" id="GIY34650.1"/>
    </source>
</evidence>
<gene>
    <name evidence="2" type="ORF">CDAR_517291</name>
</gene>
<accession>A0AAV4SKN2</accession>
<name>A0AAV4SKN2_9ARAC</name>
<protein>
    <submittedName>
        <fullName evidence="2">Uncharacterized protein</fullName>
    </submittedName>
</protein>
<comment type="caution">
    <text evidence="2">The sequence shown here is derived from an EMBL/GenBank/DDBJ whole genome shotgun (WGS) entry which is preliminary data.</text>
</comment>
<dbReference type="EMBL" id="BPLQ01008085">
    <property type="protein sequence ID" value="GIY34650.1"/>
    <property type="molecule type" value="Genomic_DNA"/>
</dbReference>
<organism evidence="2 3">
    <name type="scientific">Caerostris darwini</name>
    <dbReference type="NCBI Taxonomy" id="1538125"/>
    <lineage>
        <taxon>Eukaryota</taxon>
        <taxon>Metazoa</taxon>
        <taxon>Ecdysozoa</taxon>
        <taxon>Arthropoda</taxon>
        <taxon>Chelicerata</taxon>
        <taxon>Arachnida</taxon>
        <taxon>Araneae</taxon>
        <taxon>Araneomorphae</taxon>
        <taxon>Entelegynae</taxon>
        <taxon>Araneoidea</taxon>
        <taxon>Araneidae</taxon>
        <taxon>Caerostris</taxon>
    </lineage>
</organism>
<evidence type="ECO:0000256" key="1">
    <source>
        <dbReference type="SAM" id="MobiDB-lite"/>
    </source>
</evidence>
<dbReference type="AlphaFoldDB" id="A0AAV4SKN2"/>
<feature type="region of interest" description="Disordered" evidence="1">
    <location>
        <begin position="13"/>
        <end position="32"/>
    </location>
</feature>
<sequence>MIYWTWFRILNQGDKQQQQQHDDGVGGGNDADYDDDFGDVKMLFAVKEECIVGDKIVDIVNGDDDDGGGDLDDNKVFGVYDNGVVNE</sequence>
<reference evidence="2 3" key="1">
    <citation type="submission" date="2021-06" db="EMBL/GenBank/DDBJ databases">
        <title>Caerostris darwini draft genome.</title>
        <authorList>
            <person name="Kono N."/>
            <person name="Arakawa K."/>
        </authorList>
    </citation>
    <scope>NUCLEOTIDE SEQUENCE [LARGE SCALE GENOMIC DNA]</scope>
</reference>
<keyword evidence="3" id="KW-1185">Reference proteome</keyword>
<proteinExistence type="predicted"/>